<name>A0ABY3TYI9_9MYCO</name>
<proteinExistence type="predicted"/>
<organism evidence="1 2">
    <name type="scientific">Mycolicibacterium crocinum</name>
    <dbReference type="NCBI Taxonomy" id="388459"/>
    <lineage>
        <taxon>Bacteria</taxon>
        <taxon>Bacillati</taxon>
        <taxon>Actinomycetota</taxon>
        <taxon>Actinomycetes</taxon>
        <taxon>Mycobacteriales</taxon>
        <taxon>Mycobacteriaceae</taxon>
        <taxon>Mycolicibacterium</taxon>
    </lineage>
</organism>
<evidence type="ECO:0000313" key="1">
    <source>
        <dbReference type="EMBL" id="ULN44735.1"/>
    </source>
</evidence>
<accession>A0ABY3TYI9</accession>
<dbReference type="RefSeq" id="WP_240180739.1">
    <property type="nucleotide sequence ID" value="NZ_CP092363.2"/>
</dbReference>
<keyword evidence="2" id="KW-1185">Reference proteome</keyword>
<keyword evidence="1" id="KW-0614">Plasmid</keyword>
<reference evidence="1" key="1">
    <citation type="submission" date="2022-08" db="EMBL/GenBank/DDBJ databases">
        <title>Whole genome sequencing of non-tuberculosis mycobacteria type-strains.</title>
        <authorList>
            <person name="Igarashi Y."/>
            <person name="Osugi A."/>
            <person name="Mitarai S."/>
        </authorList>
    </citation>
    <scope>NUCLEOTIDE SEQUENCE</scope>
    <source>
        <strain evidence="1">JCM 16369</strain>
    </source>
</reference>
<dbReference type="Proteomes" id="UP001055337">
    <property type="component" value="Plasmid unnamed"/>
</dbReference>
<protein>
    <submittedName>
        <fullName evidence="1">Uncharacterized protein</fullName>
    </submittedName>
</protein>
<sequence>MTVHAAALSTSTVLASARSDLHSAVQADDQHRRHQYALSARDNAAAVLLEPTSTPLELDYARWYFDDADALLTEQAVMQSDSSGEPS</sequence>
<geneLocation type="plasmid" evidence="1 2">
    <name>unnamed</name>
</geneLocation>
<evidence type="ECO:0000313" key="2">
    <source>
        <dbReference type="Proteomes" id="UP001055337"/>
    </source>
</evidence>
<dbReference type="EMBL" id="CP092363">
    <property type="protein sequence ID" value="ULN44735.1"/>
    <property type="molecule type" value="Genomic_DNA"/>
</dbReference>
<gene>
    <name evidence="1" type="ORF">MI149_30030</name>
</gene>